<dbReference type="EMBL" id="FN595994">
    <property type="protein sequence ID" value="CBI31115.3"/>
    <property type="molecule type" value="Genomic_DNA"/>
</dbReference>
<gene>
    <name evidence="1" type="ORF">VIT_00s0270g00010</name>
</gene>
<proteinExistence type="predicted"/>
<evidence type="ECO:0000313" key="2">
    <source>
        <dbReference type="Proteomes" id="UP000009183"/>
    </source>
</evidence>
<reference evidence="2" key="1">
    <citation type="journal article" date="2007" name="Nature">
        <title>The grapevine genome sequence suggests ancestral hexaploidization in major angiosperm phyla.</title>
        <authorList>
            <consortium name="The French-Italian Public Consortium for Grapevine Genome Characterization."/>
            <person name="Jaillon O."/>
            <person name="Aury J.-M."/>
            <person name="Noel B."/>
            <person name="Policriti A."/>
            <person name="Clepet C."/>
            <person name="Casagrande A."/>
            <person name="Choisne N."/>
            <person name="Aubourg S."/>
            <person name="Vitulo N."/>
            <person name="Jubin C."/>
            <person name="Vezzi A."/>
            <person name="Legeai F."/>
            <person name="Hugueney P."/>
            <person name="Dasilva C."/>
            <person name="Horner D."/>
            <person name="Mica E."/>
            <person name="Jublot D."/>
            <person name="Poulain J."/>
            <person name="Bruyere C."/>
            <person name="Billault A."/>
            <person name="Segurens B."/>
            <person name="Gouyvenoux M."/>
            <person name="Ugarte E."/>
            <person name="Cattonaro F."/>
            <person name="Anthouard V."/>
            <person name="Vico V."/>
            <person name="Del Fabbro C."/>
            <person name="Alaux M."/>
            <person name="Di Gaspero G."/>
            <person name="Dumas V."/>
            <person name="Felice N."/>
            <person name="Paillard S."/>
            <person name="Juman I."/>
            <person name="Moroldo M."/>
            <person name="Scalabrin S."/>
            <person name="Canaguier A."/>
            <person name="Le Clainche I."/>
            <person name="Malacrida G."/>
            <person name="Durand E."/>
            <person name="Pesole G."/>
            <person name="Laucou V."/>
            <person name="Chatelet P."/>
            <person name="Merdinoglu D."/>
            <person name="Delledonne M."/>
            <person name="Pezzotti M."/>
            <person name="Lecharny A."/>
            <person name="Scarpelli C."/>
            <person name="Artiguenave F."/>
            <person name="Pe M.E."/>
            <person name="Valle G."/>
            <person name="Morgante M."/>
            <person name="Caboche M."/>
            <person name="Adam-Blondon A.-F."/>
            <person name="Weissenbach J."/>
            <person name="Quetier F."/>
            <person name="Wincker P."/>
        </authorList>
    </citation>
    <scope>NUCLEOTIDE SEQUENCE [LARGE SCALE GENOMIC DNA]</scope>
    <source>
        <strain evidence="2">cv. Pinot noir / PN40024</strain>
    </source>
</reference>
<protein>
    <submittedName>
        <fullName evidence="1">Uncharacterized protein</fullName>
    </submittedName>
</protein>
<evidence type="ECO:0000313" key="1">
    <source>
        <dbReference type="EMBL" id="CBI31115.3"/>
    </source>
</evidence>
<dbReference type="InParanoid" id="D7TKU3"/>
<organism evidence="1 2">
    <name type="scientific">Vitis vinifera</name>
    <name type="common">Grape</name>
    <dbReference type="NCBI Taxonomy" id="29760"/>
    <lineage>
        <taxon>Eukaryota</taxon>
        <taxon>Viridiplantae</taxon>
        <taxon>Streptophyta</taxon>
        <taxon>Embryophyta</taxon>
        <taxon>Tracheophyta</taxon>
        <taxon>Spermatophyta</taxon>
        <taxon>Magnoliopsida</taxon>
        <taxon>eudicotyledons</taxon>
        <taxon>Gunneridae</taxon>
        <taxon>Pentapetalae</taxon>
        <taxon>rosids</taxon>
        <taxon>Vitales</taxon>
        <taxon>Vitaceae</taxon>
        <taxon>Viteae</taxon>
        <taxon>Vitis</taxon>
    </lineage>
</organism>
<accession>D7TKU3</accession>
<keyword evidence="2" id="KW-1185">Reference proteome</keyword>
<name>D7TKU3_VITVI</name>
<sequence length="28" mass="3416">MGLRDFHQLQGHLQHLEFKVWEHSNLKS</sequence>
<dbReference type="AlphaFoldDB" id="D7TKU3"/>
<dbReference type="Proteomes" id="UP000009183">
    <property type="component" value="Unassembled WGS sequence, unordered"/>
</dbReference>
<dbReference type="HOGENOM" id="CLU_3413570_0_0_1"/>
<dbReference type="PaxDb" id="29760-VIT_00s0270g00010.t01"/>
<dbReference type="STRING" id="29760.D7TKU3"/>